<organism evidence="8 9">
    <name type="scientific">Hallerella succinigenes</name>
    <dbReference type="NCBI Taxonomy" id="1896222"/>
    <lineage>
        <taxon>Bacteria</taxon>
        <taxon>Pseudomonadati</taxon>
        <taxon>Fibrobacterota</taxon>
        <taxon>Fibrobacteria</taxon>
        <taxon>Fibrobacterales</taxon>
        <taxon>Fibrobacteraceae</taxon>
        <taxon>Hallerella</taxon>
    </lineage>
</organism>
<dbReference type="NCBIfam" id="TIGR02315">
    <property type="entry name" value="ABC_phnC"/>
    <property type="match status" value="1"/>
</dbReference>
<keyword evidence="6" id="KW-0472">Membrane</keyword>
<evidence type="ECO:0000256" key="4">
    <source>
        <dbReference type="ARBA" id="ARBA00022840"/>
    </source>
</evidence>
<dbReference type="GO" id="GO:0016887">
    <property type="term" value="F:ATP hydrolysis activity"/>
    <property type="evidence" value="ECO:0007669"/>
    <property type="project" value="InterPro"/>
</dbReference>
<keyword evidence="4 8" id="KW-0067">ATP-binding</keyword>
<dbReference type="InterPro" id="IPR027417">
    <property type="entry name" value="P-loop_NTPase"/>
</dbReference>
<evidence type="ECO:0000313" key="9">
    <source>
        <dbReference type="Proteomes" id="UP000231134"/>
    </source>
</evidence>
<dbReference type="GO" id="GO:0016020">
    <property type="term" value="C:membrane"/>
    <property type="evidence" value="ECO:0007669"/>
    <property type="project" value="InterPro"/>
</dbReference>
<dbReference type="GO" id="GO:0005524">
    <property type="term" value="F:ATP binding"/>
    <property type="evidence" value="ECO:0007669"/>
    <property type="project" value="UniProtKB-KW"/>
</dbReference>
<dbReference type="PANTHER" id="PTHR43166">
    <property type="entry name" value="AMINO ACID IMPORT ATP-BINDING PROTEIN"/>
    <property type="match status" value="1"/>
</dbReference>
<dbReference type="AlphaFoldDB" id="A0A2M9A5R1"/>
<protein>
    <submittedName>
        <fullName evidence="8">Phosphonate transport system ATP-binding protein</fullName>
    </submittedName>
</protein>
<dbReference type="EMBL" id="PGEX01000001">
    <property type="protein sequence ID" value="PJJ41050.1"/>
    <property type="molecule type" value="Genomic_DNA"/>
</dbReference>
<name>A0A2M9A5R1_9BACT</name>
<proteinExistence type="predicted"/>
<keyword evidence="2" id="KW-1003">Cell membrane</keyword>
<keyword evidence="5" id="KW-1278">Translocase</keyword>
<dbReference type="PANTHER" id="PTHR43166:SF6">
    <property type="entry name" value="PHOSPHONATES IMPORT ATP-BINDING PROTEIN PHNC"/>
    <property type="match status" value="1"/>
</dbReference>
<dbReference type="InterPro" id="IPR050086">
    <property type="entry name" value="MetN_ABC_transporter-like"/>
</dbReference>
<evidence type="ECO:0000259" key="7">
    <source>
        <dbReference type="PROSITE" id="PS50893"/>
    </source>
</evidence>
<dbReference type="Proteomes" id="UP000231134">
    <property type="component" value="Unassembled WGS sequence"/>
</dbReference>
<dbReference type="GO" id="GO:0015416">
    <property type="term" value="F:ABC-type phosphonate transporter activity"/>
    <property type="evidence" value="ECO:0007669"/>
    <property type="project" value="InterPro"/>
</dbReference>
<evidence type="ECO:0000256" key="3">
    <source>
        <dbReference type="ARBA" id="ARBA00022741"/>
    </source>
</evidence>
<dbReference type="SUPFAM" id="SSF52540">
    <property type="entry name" value="P-loop containing nucleoside triphosphate hydrolases"/>
    <property type="match status" value="1"/>
</dbReference>
<dbReference type="InterPro" id="IPR012693">
    <property type="entry name" value="ABC_transpr_PhnC"/>
</dbReference>
<keyword evidence="9" id="KW-1185">Reference proteome</keyword>
<gene>
    <name evidence="8" type="ORF">BGX16_1004</name>
</gene>
<dbReference type="CDD" id="cd03256">
    <property type="entry name" value="ABC_PhnC_transporter"/>
    <property type="match status" value="1"/>
</dbReference>
<dbReference type="InterPro" id="IPR003439">
    <property type="entry name" value="ABC_transporter-like_ATP-bd"/>
</dbReference>
<keyword evidence="3" id="KW-0547">Nucleotide-binding</keyword>
<dbReference type="Pfam" id="PF00005">
    <property type="entry name" value="ABC_tran"/>
    <property type="match status" value="1"/>
</dbReference>
<dbReference type="PROSITE" id="PS50893">
    <property type="entry name" value="ABC_TRANSPORTER_2"/>
    <property type="match status" value="1"/>
</dbReference>
<dbReference type="Gene3D" id="3.40.50.300">
    <property type="entry name" value="P-loop containing nucleotide triphosphate hydrolases"/>
    <property type="match status" value="1"/>
</dbReference>
<comment type="caution">
    <text evidence="8">The sequence shown here is derived from an EMBL/GenBank/DDBJ whole genome shotgun (WGS) entry which is preliminary data.</text>
</comment>
<sequence length="274" mass="29982">MLLENQMESILTFDHVTKRYGNGVCALKDVSLSVRPGEFISIIGPSGSGKSTLLRSINKLISTTEGNIFFDGENVSALRGGKLRKNRSKIGMIFQNYNLVYNLSVLQNVLHGRLGHMSGIRGILGLYPEADKEKAWTLLEEMGLEKFGYNKAGNLSGGQKQRVGIARAIIQDPKILLCDEPIASLDPSSAKVIMDLLKSTAQKRGIPCLVNLHQVDVAMRYSTRIIGLHAGEIVFDGEPESLSDSVLERIYGTSISNLVAGVSDEKDWQQAYAV</sequence>
<dbReference type="SMART" id="SM00382">
    <property type="entry name" value="AAA"/>
    <property type="match status" value="1"/>
</dbReference>
<dbReference type="InterPro" id="IPR003593">
    <property type="entry name" value="AAA+_ATPase"/>
</dbReference>
<dbReference type="PROSITE" id="PS00211">
    <property type="entry name" value="ABC_TRANSPORTER_1"/>
    <property type="match status" value="1"/>
</dbReference>
<keyword evidence="1" id="KW-0813">Transport</keyword>
<dbReference type="InterPro" id="IPR017871">
    <property type="entry name" value="ABC_transporter-like_CS"/>
</dbReference>
<evidence type="ECO:0000256" key="5">
    <source>
        <dbReference type="ARBA" id="ARBA00022967"/>
    </source>
</evidence>
<accession>A0A2M9A5R1</accession>
<evidence type="ECO:0000256" key="6">
    <source>
        <dbReference type="ARBA" id="ARBA00023136"/>
    </source>
</evidence>
<evidence type="ECO:0000256" key="2">
    <source>
        <dbReference type="ARBA" id="ARBA00022475"/>
    </source>
</evidence>
<evidence type="ECO:0000256" key="1">
    <source>
        <dbReference type="ARBA" id="ARBA00022448"/>
    </source>
</evidence>
<reference evidence="8 9" key="1">
    <citation type="submission" date="2017-11" db="EMBL/GenBank/DDBJ databases">
        <title>Animal gut microbial communities from fecal samples from Wisconsin, USA.</title>
        <authorList>
            <person name="Neumann A."/>
        </authorList>
    </citation>
    <scope>NUCLEOTIDE SEQUENCE [LARGE SCALE GENOMIC DNA]</scope>
    <source>
        <strain evidence="8 9">UWS3</strain>
    </source>
</reference>
<evidence type="ECO:0000313" key="8">
    <source>
        <dbReference type="EMBL" id="PJJ41050.1"/>
    </source>
</evidence>
<feature type="domain" description="ABC transporter" evidence="7">
    <location>
        <begin position="11"/>
        <end position="255"/>
    </location>
</feature>